<organism evidence="1 2">
    <name type="scientific">Larinioides sclopetarius</name>
    <dbReference type="NCBI Taxonomy" id="280406"/>
    <lineage>
        <taxon>Eukaryota</taxon>
        <taxon>Metazoa</taxon>
        <taxon>Ecdysozoa</taxon>
        <taxon>Arthropoda</taxon>
        <taxon>Chelicerata</taxon>
        <taxon>Arachnida</taxon>
        <taxon>Araneae</taxon>
        <taxon>Araneomorphae</taxon>
        <taxon>Entelegynae</taxon>
        <taxon>Araneoidea</taxon>
        <taxon>Araneidae</taxon>
        <taxon>Larinioides</taxon>
    </lineage>
</organism>
<dbReference type="GO" id="GO:0000209">
    <property type="term" value="P:protein polyubiquitination"/>
    <property type="evidence" value="ECO:0007669"/>
    <property type="project" value="InterPro"/>
</dbReference>
<dbReference type="PANTHER" id="PTHR46717:SF1">
    <property type="entry name" value="E3 UBIQUITIN-PROTEIN LIGASE RNF180"/>
    <property type="match status" value="1"/>
</dbReference>
<dbReference type="GO" id="GO:0032436">
    <property type="term" value="P:positive regulation of proteasomal ubiquitin-dependent protein catabolic process"/>
    <property type="evidence" value="ECO:0007669"/>
    <property type="project" value="TreeGrafter"/>
</dbReference>
<dbReference type="AlphaFoldDB" id="A0AAV2A8A8"/>
<dbReference type="GO" id="GO:0031624">
    <property type="term" value="F:ubiquitin conjugating enzyme binding"/>
    <property type="evidence" value="ECO:0007669"/>
    <property type="project" value="TreeGrafter"/>
</dbReference>
<accession>A0AAV2A8A8</accession>
<evidence type="ECO:0000313" key="1">
    <source>
        <dbReference type="EMBL" id="CAL1280231.1"/>
    </source>
</evidence>
<name>A0AAV2A8A8_9ARAC</name>
<sequence>MNVNYKCRKCRHILFSEKEACNAHGISFSMQPNDETKFLETCKQNAEVCYIKEDELLPWMKEQVETADWMRGKLFCPTCLCRIGSFDFVGGSKCQCGLHVLPSLHIVSSKIDRELTICS</sequence>
<comment type="caution">
    <text evidence="1">The sequence shown here is derived from an EMBL/GenBank/DDBJ whole genome shotgun (WGS) entry which is preliminary data.</text>
</comment>
<proteinExistence type="predicted"/>
<dbReference type="InterPro" id="IPR033263">
    <property type="entry name" value="RNF180"/>
</dbReference>
<dbReference type="GO" id="GO:0042415">
    <property type="term" value="P:norepinephrine metabolic process"/>
    <property type="evidence" value="ECO:0007669"/>
    <property type="project" value="TreeGrafter"/>
</dbReference>
<protein>
    <recommendedName>
        <fullName evidence="3">E3 ubiquitin-protein ligase RNF180</fullName>
    </recommendedName>
</protein>
<dbReference type="EMBL" id="CAXIEN010000129">
    <property type="protein sequence ID" value="CAL1280231.1"/>
    <property type="molecule type" value="Genomic_DNA"/>
</dbReference>
<evidence type="ECO:0008006" key="3">
    <source>
        <dbReference type="Google" id="ProtNLM"/>
    </source>
</evidence>
<keyword evidence="2" id="KW-1185">Reference proteome</keyword>
<gene>
    <name evidence="1" type="ORF">LARSCL_LOCUS10842</name>
</gene>
<dbReference type="GO" id="GO:0042428">
    <property type="term" value="P:serotonin metabolic process"/>
    <property type="evidence" value="ECO:0007669"/>
    <property type="project" value="TreeGrafter"/>
</dbReference>
<evidence type="ECO:0000313" key="2">
    <source>
        <dbReference type="Proteomes" id="UP001497382"/>
    </source>
</evidence>
<reference evidence="1 2" key="1">
    <citation type="submission" date="2024-04" db="EMBL/GenBank/DDBJ databases">
        <authorList>
            <person name="Rising A."/>
            <person name="Reimegard J."/>
            <person name="Sonavane S."/>
            <person name="Akerstrom W."/>
            <person name="Nylinder S."/>
            <person name="Hedman E."/>
            <person name="Kallberg Y."/>
        </authorList>
    </citation>
    <scope>NUCLEOTIDE SEQUENCE [LARGE SCALE GENOMIC DNA]</scope>
</reference>
<dbReference type="PANTHER" id="PTHR46717">
    <property type="entry name" value="E3 UBIQUITIN-PROTEIN LIGASE RNF180"/>
    <property type="match status" value="1"/>
</dbReference>
<dbReference type="Proteomes" id="UP001497382">
    <property type="component" value="Unassembled WGS sequence"/>
</dbReference>
<dbReference type="GO" id="GO:0005789">
    <property type="term" value="C:endoplasmic reticulum membrane"/>
    <property type="evidence" value="ECO:0007669"/>
    <property type="project" value="TreeGrafter"/>
</dbReference>
<dbReference type="GO" id="GO:0061630">
    <property type="term" value="F:ubiquitin protein ligase activity"/>
    <property type="evidence" value="ECO:0007669"/>
    <property type="project" value="InterPro"/>
</dbReference>